<proteinExistence type="predicted"/>
<sequence length="413" mass="43105">MNTVVRRTRWTTLVAAGAVLAALTVGTAAPALAAAPAPASARSATGLPALDRDAVRQALSGLPSADVSGALVRISGSAGRFDAVGGTGDPATGRPPAVDGRFRIGSISKVFTATVVLQLAAEHRVDLDAPVQRYLPGLLPADFPPIRVGQLLNHTSGLPNGADGPWGDGTAAWFVDHQFDSWTPRQVVATMAGEPMSFEPGTAQQYNGMNTFVAGLLIEKVTGRSYAHEVQRRIIGPLGLRDTAVPAVDDPALARPAARPYLTVPAADGTTRQVDVTEQAAWPWAEGGLISSAPDLDRFITALFRGRLLPPAQQAQLFTVPDVPNFHSSHCETGPGAGRACMSMGLERTEIAGVELWGKTGSRPGWTSGVFATRDLARTVVYSLNPTGLDGAEAPYIMRLAGAVFAAGPQVRA</sequence>
<evidence type="ECO:0000259" key="2">
    <source>
        <dbReference type="Pfam" id="PF00144"/>
    </source>
</evidence>
<evidence type="ECO:0000313" key="4">
    <source>
        <dbReference type="Proteomes" id="UP001596435"/>
    </source>
</evidence>
<keyword evidence="3" id="KW-0378">Hydrolase</keyword>
<dbReference type="InterPro" id="IPR050491">
    <property type="entry name" value="AmpC-like"/>
</dbReference>
<reference evidence="4" key="1">
    <citation type="journal article" date="2019" name="Int. J. Syst. Evol. Microbiol.">
        <title>The Global Catalogue of Microorganisms (GCM) 10K type strain sequencing project: providing services to taxonomists for standard genome sequencing and annotation.</title>
        <authorList>
            <consortium name="The Broad Institute Genomics Platform"/>
            <consortium name="The Broad Institute Genome Sequencing Center for Infectious Disease"/>
            <person name="Wu L."/>
            <person name="Ma J."/>
        </authorList>
    </citation>
    <scope>NUCLEOTIDE SEQUENCE [LARGE SCALE GENOMIC DNA]</scope>
    <source>
        <strain evidence="4">CGMCC 1.12859</strain>
    </source>
</reference>
<protein>
    <submittedName>
        <fullName evidence="3">Serine hydrolase domain-containing protein</fullName>
        <ecNumber evidence="3">3.-.-.-</ecNumber>
    </submittedName>
</protein>
<dbReference type="EMBL" id="JBHTAJ010000017">
    <property type="protein sequence ID" value="MFC7180141.1"/>
    <property type="molecule type" value="Genomic_DNA"/>
</dbReference>
<dbReference type="InterPro" id="IPR012338">
    <property type="entry name" value="Beta-lactam/transpept-like"/>
</dbReference>
<comment type="caution">
    <text evidence="3">The sequence shown here is derived from an EMBL/GenBank/DDBJ whole genome shotgun (WGS) entry which is preliminary data.</text>
</comment>
<dbReference type="PANTHER" id="PTHR46825:SF7">
    <property type="entry name" value="D-ALANYL-D-ALANINE CARBOXYPEPTIDASE"/>
    <property type="match status" value="1"/>
</dbReference>
<feature type="chain" id="PRO_5045181947" evidence="1">
    <location>
        <begin position="34"/>
        <end position="413"/>
    </location>
</feature>
<evidence type="ECO:0000313" key="3">
    <source>
        <dbReference type="EMBL" id="MFC7180141.1"/>
    </source>
</evidence>
<feature type="signal peptide" evidence="1">
    <location>
        <begin position="1"/>
        <end position="33"/>
    </location>
</feature>
<feature type="domain" description="Beta-lactamase-related" evidence="2">
    <location>
        <begin position="68"/>
        <end position="401"/>
    </location>
</feature>
<gene>
    <name evidence="3" type="ORF">ACFQMG_11310</name>
</gene>
<dbReference type="Proteomes" id="UP001596435">
    <property type="component" value="Unassembled WGS sequence"/>
</dbReference>
<accession>A0ABW2FS78</accession>
<dbReference type="RefSeq" id="WP_345707248.1">
    <property type="nucleotide sequence ID" value="NZ_BAABKV010000001.1"/>
</dbReference>
<dbReference type="EC" id="3.-.-.-" evidence="3"/>
<keyword evidence="1" id="KW-0732">Signal</keyword>
<organism evidence="3 4">
    <name type="scientific">Kitasatospora paranensis</name>
    <dbReference type="NCBI Taxonomy" id="258053"/>
    <lineage>
        <taxon>Bacteria</taxon>
        <taxon>Bacillati</taxon>
        <taxon>Actinomycetota</taxon>
        <taxon>Actinomycetes</taxon>
        <taxon>Kitasatosporales</taxon>
        <taxon>Streptomycetaceae</taxon>
        <taxon>Kitasatospora</taxon>
    </lineage>
</organism>
<dbReference type="SUPFAM" id="SSF56601">
    <property type="entry name" value="beta-lactamase/transpeptidase-like"/>
    <property type="match status" value="1"/>
</dbReference>
<dbReference type="PANTHER" id="PTHR46825">
    <property type="entry name" value="D-ALANYL-D-ALANINE-CARBOXYPEPTIDASE/ENDOPEPTIDASE AMPH"/>
    <property type="match status" value="1"/>
</dbReference>
<name>A0ABW2FS78_9ACTN</name>
<dbReference type="Pfam" id="PF00144">
    <property type="entry name" value="Beta-lactamase"/>
    <property type="match status" value="1"/>
</dbReference>
<dbReference type="GO" id="GO:0016787">
    <property type="term" value="F:hydrolase activity"/>
    <property type="evidence" value="ECO:0007669"/>
    <property type="project" value="UniProtKB-KW"/>
</dbReference>
<keyword evidence="4" id="KW-1185">Reference proteome</keyword>
<dbReference type="InterPro" id="IPR001466">
    <property type="entry name" value="Beta-lactam-related"/>
</dbReference>
<evidence type="ECO:0000256" key="1">
    <source>
        <dbReference type="SAM" id="SignalP"/>
    </source>
</evidence>
<dbReference type="Gene3D" id="3.40.710.10">
    <property type="entry name" value="DD-peptidase/beta-lactamase superfamily"/>
    <property type="match status" value="1"/>
</dbReference>